<gene>
    <name evidence="1" type="ORF">NGRA_1811</name>
</gene>
<dbReference type="OrthoDB" id="2193650at2759"/>
<organism evidence="1 2">
    <name type="scientific">Nosema granulosis</name>
    <dbReference type="NCBI Taxonomy" id="83296"/>
    <lineage>
        <taxon>Eukaryota</taxon>
        <taxon>Fungi</taxon>
        <taxon>Fungi incertae sedis</taxon>
        <taxon>Microsporidia</taxon>
        <taxon>Nosematidae</taxon>
        <taxon>Nosema</taxon>
    </lineage>
</organism>
<sequence>MNTLAIIVDTTEDRSILNFFSQHNNTISNTSKIIILFVAKDRWFSFNEPRSILASLETRNHSEGVDRKNIINYLSEIEKSLRAINKSVEIVKIVVFGTEKYKVGKCLRLLKVEMCMVKTRKRSILQKLITKSMHEFINQDLKIPVILL</sequence>
<protein>
    <submittedName>
        <fullName evidence="1">Uncharacterized protein</fullName>
    </submittedName>
</protein>
<dbReference type="AlphaFoldDB" id="A0A9P6KZ10"/>
<comment type="caution">
    <text evidence="1">The sequence shown here is derived from an EMBL/GenBank/DDBJ whole genome shotgun (WGS) entry which is preliminary data.</text>
</comment>
<keyword evidence="2" id="KW-1185">Reference proteome</keyword>
<dbReference type="SUPFAM" id="SSF52402">
    <property type="entry name" value="Adenine nucleotide alpha hydrolases-like"/>
    <property type="match status" value="1"/>
</dbReference>
<proteinExistence type="predicted"/>
<dbReference type="Proteomes" id="UP000740883">
    <property type="component" value="Unassembled WGS sequence"/>
</dbReference>
<dbReference type="EMBL" id="SBJO01000141">
    <property type="protein sequence ID" value="KAF9762710.1"/>
    <property type="molecule type" value="Genomic_DNA"/>
</dbReference>
<evidence type="ECO:0000313" key="1">
    <source>
        <dbReference type="EMBL" id="KAF9762710.1"/>
    </source>
</evidence>
<accession>A0A9P6KZ10</accession>
<reference evidence="1 2" key="1">
    <citation type="journal article" date="2020" name="Genome Biol. Evol.">
        <title>Comparative genomics of strictly vertically transmitted, feminizing microsporidia endosymbionts of amphipod crustaceans.</title>
        <authorList>
            <person name="Cormier A."/>
            <person name="Chebbi M.A."/>
            <person name="Giraud I."/>
            <person name="Wattier R."/>
            <person name="Teixeira M."/>
            <person name="Gilbert C."/>
            <person name="Rigaud T."/>
            <person name="Cordaux R."/>
        </authorList>
    </citation>
    <scope>NUCLEOTIDE SEQUENCE [LARGE SCALE GENOMIC DNA]</scope>
    <source>
        <strain evidence="1 2">Ou3-Ou53</strain>
    </source>
</reference>
<name>A0A9P6KZ10_9MICR</name>
<evidence type="ECO:0000313" key="2">
    <source>
        <dbReference type="Proteomes" id="UP000740883"/>
    </source>
</evidence>